<evidence type="ECO:0000256" key="2">
    <source>
        <dbReference type="ARBA" id="ARBA00023002"/>
    </source>
</evidence>
<dbReference type="InterPro" id="IPR016163">
    <property type="entry name" value="Ald_DH_C"/>
</dbReference>
<dbReference type="AlphaFoldDB" id="A0A3L7JXH6"/>
<dbReference type="PROSITE" id="PS00687">
    <property type="entry name" value="ALDEHYDE_DEHYDR_GLU"/>
    <property type="match status" value="1"/>
</dbReference>
<feature type="domain" description="Aldehyde dehydrogenase" evidence="7">
    <location>
        <begin position="7"/>
        <end position="433"/>
    </location>
</feature>
<comment type="caution">
    <text evidence="8">The sequence shown here is derived from an EMBL/GenBank/DDBJ whole genome shotgun (WGS) entry which is preliminary data.</text>
</comment>
<dbReference type="Gene3D" id="3.40.309.10">
    <property type="entry name" value="Aldehyde Dehydrogenase, Chain A, domain 2"/>
    <property type="match status" value="1"/>
</dbReference>
<feature type="active site" evidence="4 5">
    <location>
        <position position="215"/>
    </location>
</feature>
<organism evidence="8 9">
    <name type="scientific">Falsibacillus albus</name>
    <dbReference type="NCBI Taxonomy" id="2478915"/>
    <lineage>
        <taxon>Bacteria</taxon>
        <taxon>Bacillati</taxon>
        <taxon>Bacillota</taxon>
        <taxon>Bacilli</taxon>
        <taxon>Bacillales</taxon>
        <taxon>Bacillaceae</taxon>
        <taxon>Falsibacillus</taxon>
    </lineage>
</organism>
<evidence type="ECO:0000259" key="7">
    <source>
        <dbReference type="Pfam" id="PF00171"/>
    </source>
</evidence>
<dbReference type="Proteomes" id="UP000276770">
    <property type="component" value="Unassembled WGS sequence"/>
</dbReference>
<dbReference type="SUPFAM" id="SSF53720">
    <property type="entry name" value="ALDH-like"/>
    <property type="match status" value="1"/>
</dbReference>
<dbReference type="OrthoDB" id="9762913at2"/>
<dbReference type="EMBL" id="RCVZ01000006">
    <property type="protein sequence ID" value="RLQ95497.1"/>
    <property type="molecule type" value="Genomic_DNA"/>
</dbReference>
<evidence type="ECO:0000313" key="9">
    <source>
        <dbReference type="Proteomes" id="UP000276770"/>
    </source>
</evidence>
<dbReference type="GO" id="GO:0006081">
    <property type="term" value="P:aldehyde metabolic process"/>
    <property type="evidence" value="ECO:0007669"/>
    <property type="project" value="InterPro"/>
</dbReference>
<dbReference type="Gene3D" id="3.40.605.10">
    <property type="entry name" value="Aldehyde Dehydrogenase, Chain A, domain 1"/>
    <property type="match status" value="1"/>
</dbReference>
<dbReference type="RefSeq" id="WP_121680612.1">
    <property type="nucleotide sequence ID" value="NZ_RCVZ01000006.1"/>
</dbReference>
<proteinExistence type="inferred from homology"/>
<evidence type="ECO:0000256" key="5">
    <source>
        <dbReference type="PROSITE-ProRule" id="PRU10007"/>
    </source>
</evidence>
<evidence type="ECO:0000256" key="4">
    <source>
        <dbReference type="PIRSR" id="PIRSR036492-1"/>
    </source>
</evidence>
<sequence>MEGSIKPADDMISTAKRQSTYWKQTSINDRITYLKKLQNVLINQLDHYVAWISKRTNKHQLDVLTGDFLIVFSALDYYIKNGTEILNPVKKKSPFPFWGCTSYVRYEPYGVVLIFSPWNYPFQLSILPIISAFITGNTIILKCSDQLPGFAPFLRSIFDQLNLPDGILQIIDGNAMVGQTLIEAKPNLVFFTGSHTTGDKVYQKAASLGIPCILELSGKDPMVVFDDCHLDRAANAAVWGSLVNGGQACVSVERIYVQSGIYGSFVEKVKDILKKIDSKSFSGMTTKESMEHVKKQVMDAINRGASHFRPDFHDEPFPIFLPPTLLTNVSHEMEIMRDETFGPVIAVMPFETEDDAIRLVNDSPYGLNAYLFTRNKSRIRRMIPLIESGSIFINDVVTNISNIHLPFGGVKCSGIGHYHGREGLLNFCSPKSVMQNNKNSGRNVNWYPYNKKAYSYIRNWIKWRYKAK</sequence>
<protein>
    <recommendedName>
        <fullName evidence="3">Aldehyde dehydrogenase</fullName>
    </recommendedName>
</protein>
<name>A0A3L7JXH6_9BACI</name>
<dbReference type="InterPro" id="IPR016162">
    <property type="entry name" value="Ald_DH_N"/>
</dbReference>
<feature type="active site" evidence="4">
    <location>
        <position position="249"/>
    </location>
</feature>
<evidence type="ECO:0000256" key="1">
    <source>
        <dbReference type="ARBA" id="ARBA00009986"/>
    </source>
</evidence>
<dbReference type="GO" id="GO:0016620">
    <property type="term" value="F:oxidoreductase activity, acting on the aldehyde or oxo group of donors, NAD or NADP as acceptor"/>
    <property type="evidence" value="ECO:0007669"/>
    <property type="project" value="InterPro"/>
</dbReference>
<comment type="similarity">
    <text evidence="1 3 6">Belongs to the aldehyde dehydrogenase family.</text>
</comment>
<reference evidence="8 9" key="1">
    <citation type="submission" date="2018-10" db="EMBL/GenBank/DDBJ databases">
        <title>Falsibacillus sp. genome draft.</title>
        <authorList>
            <person name="Shi S."/>
        </authorList>
    </citation>
    <scope>NUCLEOTIDE SEQUENCE [LARGE SCALE GENOMIC DNA]</scope>
    <source>
        <strain evidence="8 9">GY 10110</strain>
    </source>
</reference>
<evidence type="ECO:0000256" key="3">
    <source>
        <dbReference type="PIRNR" id="PIRNR036492"/>
    </source>
</evidence>
<dbReference type="InterPro" id="IPR029510">
    <property type="entry name" value="Ald_DH_CS_GLU"/>
</dbReference>
<dbReference type="InterPro" id="IPR015590">
    <property type="entry name" value="Aldehyde_DH_dom"/>
</dbReference>
<gene>
    <name evidence="8" type="ORF">D9X91_10720</name>
</gene>
<dbReference type="InterPro" id="IPR016161">
    <property type="entry name" value="Ald_DH/histidinol_DH"/>
</dbReference>
<evidence type="ECO:0000313" key="8">
    <source>
        <dbReference type="EMBL" id="RLQ95497.1"/>
    </source>
</evidence>
<dbReference type="PANTHER" id="PTHR11699">
    <property type="entry name" value="ALDEHYDE DEHYDROGENASE-RELATED"/>
    <property type="match status" value="1"/>
</dbReference>
<keyword evidence="9" id="KW-1185">Reference proteome</keyword>
<keyword evidence="2 3" id="KW-0560">Oxidoreductase</keyword>
<evidence type="ECO:0000256" key="6">
    <source>
        <dbReference type="RuleBase" id="RU003345"/>
    </source>
</evidence>
<accession>A0A3L7JXH6</accession>
<dbReference type="Pfam" id="PF00171">
    <property type="entry name" value="Aldedh"/>
    <property type="match status" value="1"/>
</dbReference>
<dbReference type="InterPro" id="IPR012394">
    <property type="entry name" value="Aldehyde_DH_NAD(P)"/>
</dbReference>
<dbReference type="PIRSF" id="PIRSF036492">
    <property type="entry name" value="ALDH"/>
    <property type="match status" value="1"/>
</dbReference>